<dbReference type="EC" id="2.7.8.26" evidence="5"/>
<evidence type="ECO:0000256" key="1">
    <source>
        <dbReference type="ARBA" id="ARBA00001946"/>
    </source>
</evidence>
<evidence type="ECO:0000256" key="6">
    <source>
        <dbReference type="ARBA" id="ARBA00015850"/>
    </source>
</evidence>
<dbReference type="GO" id="GO:0005886">
    <property type="term" value="C:plasma membrane"/>
    <property type="evidence" value="ECO:0007669"/>
    <property type="project" value="UniProtKB-SubCell"/>
</dbReference>
<comment type="catalytic activity">
    <reaction evidence="17">
        <text>alpha-ribazole + adenosylcob(III)inamide-GDP = adenosylcob(III)alamin + GMP + H(+)</text>
        <dbReference type="Rhea" id="RHEA:16049"/>
        <dbReference type="ChEBI" id="CHEBI:10329"/>
        <dbReference type="ChEBI" id="CHEBI:15378"/>
        <dbReference type="ChEBI" id="CHEBI:18408"/>
        <dbReference type="ChEBI" id="CHEBI:58115"/>
        <dbReference type="ChEBI" id="CHEBI:60487"/>
        <dbReference type="EC" id="2.7.8.26"/>
    </reaction>
</comment>
<evidence type="ECO:0000313" key="20">
    <source>
        <dbReference type="EMBL" id="ARM76220.1"/>
    </source>
</evidence>
<dbReference type="UniPathway" id="UPA00148">
    <property type="reaction ID" value="UER00238"/>
</dbReference>
<evidence type="ECO:0000256" key="7">
    <source>
        <dbReference type="ARBA" id="ARBA00022475"/>
    </source>
</evidence>
<dbReference type="OrthoDB" id="11748at2157"/>
<feature type="transmembrane region" description="Helical" evidence="19">
    <location>
        <begin position="32"/>
        <end position="57"/>
    </location>
</feature>
<accession>A0A1W6K167</accession>
<evidence type="ECO:0000313" key="21">
    <source>
        <dbReference type="Proteomes" id="UP000193404"/>
    </source>
</evidence>
<keyword evidence="13 19" id="KW-0472">Membrane</keyword>
<dbReference type="STRING" id="282676.B6F84_09415"/>
<keyword evidence="10 19" id="KW-0812">Transmembrane</keyword>
<dbReference type="GO" id="GO:0009236">
    <property type="term" value="P:cobalamin biosynthetic process"/>
    <property type="evidence" value="ECO:0007669"/>
    <property type="project" value="UniProtKB-UniPathway"/>
</dbReference>
<evidence type="ECO:0000256" key="12">
    <source>
        <dbReference type="ARBA" id="ARBA00022989"/>
    </source>
</evidence>
<proteinExistence type="inferred from homology"/>
<evidence type="ECO:0000256" key="19">
    <source>
        <dbReference type="SAM" id="Phobius"/>
    </source>
</evidence>
<comment type="pathway">
    <text evidence="3">Cofactor biosynthesis; adenosylcobalamin biosynthesis; adenosylcobalamin from cob(II)yrinate a,c-diamide: step 7/7.</text>
</comment>
<dbReference type="InterPro" id="IPR003805">
    <property type="entry name" value="CobS"/>
</dbReference>
<feature type="transmembrane region" description="Helical" evidence="19">
    <location>
        <begin position="177"/>
        <end position="206"/>
    </location>
</feature>
<evidence type="ECO:0000256" key="4">
    <source>
        <dbReference type="ARBA" id="ARBA00010561"/>
    </source>
</evidence>
<name>A0A1W6K167_9CREN</name>
<evidence type="ECO:0000256" key="2">
    <source>
        <dbReference type="ARBA" id="ARBA00004651"/>
    </source>
</evidence>
<comment type="subcellular location">
    <subcellularLocation>
        <location evidence="2">Cell membrane</location>
        <topology evidence="2">Multi-pass membrane protein</topology>
    </subcellularLocation>
</comment>
<feature type="transmembrane region" description="Helical" evidence="19">
    <location>
        <begin position="106"/>
        <end position="125"/>
    </location>
</feature>
<evidence type="ECO:0000256" key="17">
    <source>
        <dbReference type="ARBA" id="ARBA00048623"/>
    </source>
</evidence>
<dbReference type="PANTHER" id="PTHR34148:SF1">
    <property type="entry name" value="ADENOSYLCOBINAMIDE-GDP RIBAZOLETRANSFERASE"/>
    <property type="match status" value="1"/>
</dbReference>
<feature type="transmembrane region" description="Helical" evidence="19">
    <location>
        <begin position="218"/>
        <end position="244"/>
    </location>
</feature>
<evidence type="ECO:0000256" key="16">
    <source>
        <dbReference type="ARBA" id="ARBA00032853"/>
    </source>
</evidence>
<evidence type="ECO:0000256" key="3">
    <source>
        <dbReference type="ARBA" id="ARBA00004663"/>
    </source>
</evidence>
<comment type="cofactor">
    <cofactor evidence="1">
        <name>Mg(2+)</name>
        <dbReference type="ChEBI" id="CHEBI:18420"/>
    </cofactor>
</comment>
<gene>
    <name evidence="20" type="ORF">B6F84_09415</name>
</gene>
<reference evidence="20 21" key="1">
    <citation type="submission" date="2017-03" db="EMBL/GenBank/DDBJ databases">
        <title>Sulfur activation and transportation mechanism of thermophilic Archaea Acidianus manzaensis YN-25.</title>
        <authorList>
            <person name="Ma Y."/>
            <person name="Yang Y."/>
            <person name="Xia J."/>
        </authorList>
    </citation>
    <scope>NUCLEOTIDE SEQUENCE [LARGE SCALE GENOMIC DNA]</scope>
    <source>
        <strain evidence="20 21">YN-25</strain>
    </source>
</reference>
<dbReference type="Proteomes" id="UP000193404">
    <property type="component" value="Chromosome"/>
</dbReference>
<dbReference type="GeneID" id="41591141"/>
<evidence type="ECO:0000256" key="14">
    <source>
        <dbReference type="ARBA" id="ARBA00025228"/>
    </source>
</evidence>
<dbReference type="EMBL" id="CP020477">
    <property type="protein sequence ID" value="ARM76220.1"/>
    <property type="molecule type" value="Genomic_DNA"/>
</dbReference>
<dbReference type="AlphaFoldDB" id="A0A1W6K167"/>
<protein>
    <recommendedName>
        <fullName evidence="6">Adenosylcobinamide-GDP ribazoletransferase</fullName>
        <ecNumber evidence="5">2.7.8.26</ecNumber>
    </recommendedName>
    <alternativeName>
        <fullName evidence="16">Cobalamin synthase</fullName>
    </alternativeName>
    <alternativeName>
        <fullName evidence="15">Cobalamin-5'-phosphate synthase</fullName>
    </alternativeName>
</protein>
<dbReference type="GO" id="GO:0051073">
    <property type="term" value="F:adenosylcobinamide-GDP ribazoletransferase activity"/>
    <property type="evidence" value="ECO:0007669"/>
    <property type="project" value="UniProtKB-EC"/>
</dbReference>
<keyword evidence="11" id="KW-0460">Magnesium</keyword>
<comment type="function">
    <text evidence="14">Joins adenosylcobinamide-GDP and alpha-ribazole to generate adenosylcobalamin (Ado-cobalamin). Also synthesizes adenosylcobalamin 5'-phosphate from adenosylcobinamide-GDP and alpha-ribazole 5'-phosphate.</text>
</comment>
<evidence type="ECO:0000256" key="5">
    <source>
        <dbReference type="ARBA" id="ARBA00013200"/>
    </source>
</evidence>
<keyword evidence="7" id="KW-1003">Cell membrane</keyword>
<keyword evidence="21" id="KW-1185">Reference proteome</keyword>
<evidence type="ECO:0000256" key="9">
    <source>
        <dbReference type="ARBA" id="ARBA00022679"/>
    </source>
</evidence>
<evidence type="ECO:0000256" key="18">
    <source>
        <dbReference type="ARBA" id="ARBA00049504"/>
    </source>
</evidence>
<dbReference type="KEGG" id="aman:B6F84_09415"/>
<dbReference type="GO" id="GO:0008818">
    <property type="term" value="F:cobalamin 5'-phosphate synthase activity"/>
    <property type="evidence" value="ECO:0007669"/>
    <property type="project" value="InterPro"/>
</dbReference>
<evidence type="ECO:0000256" key="10">
    <source>
        <dbReference type="ARBA" id="ARBA00022692"/>
    </source>
</evidence>
<evidence type="ECO:0000256" key="15">
    <source>
        <dbReference type="ARBA" id="ARBA00032605"/>
    </source>
</evidence>
<comment type="similarity">
    <text evidence="4">Belongs to the CobS family.</text>
</comment>
<evidence type="ECO:0000256" key="11">
    <source>
        <dbReference type="ARBA" id="ARBA00022842"/>
    </source>
</evidence>
<keyword evidence="9 20" id="KW-0808">Transferase</keyword>
<dbReference type="Pfam" id="PF02654">
    <property type="entry name" value="CobS"/>
    <property type="match status" value="1"/>
</dbReference>
<feature type="transmembrane region" description="Helical" evidence="19">
    <location>
        <begin position="131"/>
        <end position="156"/>
    </location>
</feature>
<comment type="catalytic activity">
    <reaction evidence="18">
        <text>alpha-ribazole 5'-phosphate + adenosylcob(III)inamide-GDP = adenosylcob(III)alamin 5'-phosphate + GMP + H(+)</text>
        <dbReference type="Rhea" id="RHEA:23560"/>
        <dbReference type="ChEBI" id="CHEBI:15378"/>
        <dbReference type="ChEBI" id="CHEBI:57918"/>
        <dbReference type="ChEBI" id="CHEBI:58115"/>
        <dbReference type="ChEBI" id="CHEBI:60487"/>
        <dbReference type="ChEBI" id="CHEBI:60493"/>
        <dbReference type="EC" id="2.7.8.26"/>
    </reaction>
</comment>
<dbReference type="RefSeq" id="WP_148692005.1">
    <property type="nucleotide sequence ID" value="NZ_CP020477.1"/>
</dbReference>
<dbReference type="PANTHER" id="PTHR34148">
    <property type="entry name" value="ADENOSYLCOBINAMIDE-GDP RIBAZOLETRANSFERASE"/>
    <property type="match status" value="1"/>
</dbReference>
<organism evidence="20 21">
    <name type="scientific">Acidianus manzaensis</name>
    <dbReference type="NCBI Taxonomy" id="282676"/>
    <lineage>
        <taxon>Archaea</taxon>
        <taxon>Thermoproteota</taxon>
        <taxon>Thermoprotei</taxon>
        <taxon>Sulfolobales</taxon>
        <taxon>Sulfolobaceae</taxon>
        <taxon>Acidianus</taxon>
    </lineage>
</organism>
<keyword evidence="8" id="KW-0169">Cobalamin biosynthesis</keyword>
<keyword evidence="12 19" id="KW-1133">Transmembrane helix</keyword>
<evidence type="ECO:0000256" key="8">
    <source>
        <dbReference type="ARBA" id="ARBA00022573"/>
    </source>
</evidence>
<sequence>MKSLKGILSQISFFTIIPSVKGDIDLVAEYSFISPILVGTITGLIDFISYFLIYFLIGNLAKYALIIIIEILRGFNHLDGLLDFGDALMIRGDYQKRVKALKDVEIGSGGIGLGFVYLILMFIAVDKLSSPSIYLMLSLISAEVLSRGLGMLNLSILSPMDFSYLGKIFHSKLRDKYIWIILQLIPFILGYSLIVFVILFILFYYLGKIILRGSSGDLTGAIITLSFPLFLLSEEKYCFLYYLLHYL</sequence>
<evidence type="ECO:0000256" key="13">
    <source>
        <dbReference type="ARBA" id="ARBA00023136"/>
    </source>
</evidence>